<feature type="domain" description="Amidohydrolase-related" evidence="1">
    <location>
        <begin position="43"/>
        <end position="135"/>
    </location>
</feature>
<proteinExistence type="predicted"/>
<dbReference type="PANTHER" id="PTHR43135:SF3">
    <property type="entry name" value="ALPHA-D-RIBOSE 1-METHYLPHOSPHONATE 5-TRIPHOSPHATE DIPHOSPHATASE"/>
    <property type="match status" value="1"/>
</dbReference>
<dbReference type="AlphaFoldDB" id="A0A1I5E438"/>
<dbReference type="SUPFAM" id="SSF51556">
    <property type="entry name" value="Metallo-dependent hydrolases"/>
    <property type="match status" value="1"/>
</dbReference>
<evidence type="ECO:0000313" key="3">
    <source>
        <dbReference type="Proteomes" id="UP000199137"/>
    </source>
</evidence>
<dbReference type="Gene3D" id="2.30.40.10">
    <property type="entry name" value="Urease, subunit C, domain 1"/>
    <property type="match status" value="1"/>
</dbReference>
<evidence type="ECO:0000313" key="2">
    <source>
        <dbReference type="EMBL" id="SFO06157.1"/>
    </source>
</evidence>
<gene>
    <name evidence="2" type="ORF">SAMN05421854_101482</name>
</gene>
<dbReference type="EMBL" id="FOWC01000001">
    <property type="protein sequence ID" value="SFO06157.1"/>
    <property type="molecule type" value="Genomic_DNA"/>
</dbReference>
<keyword evidence="2" id="KW-0378">Hydrolase</keyword>
<organism evidence="2 3">
    <name type="scientific">Amycolatopsis rubida</name>
    <dbReference type="NCBI Taxonomy" id="112413"/>
    <lineage>
        <taxon>Bacteria</taxon>
        <taxon>Bacillati</taxon>
        <taxon>Actinomycetota</taxon>
        <taxon>Actinomycetes</taxon>
        <taxon>Pseudonocardiales</taxon>
        <taxon>Pseudonocardiaceae</taxon>
        <taxon>Amycolatopsis</taxon>
    </lineage>
</organism>
<dbReference type="InterPro" id="IPR006680">
    <property type="entry name" value="Amidohydro-rel"/>
</dbReference>
<evidence type="ECO:0000259" key="1">
    <source>
        <dbReference type="Pfam" id="PF01979"/>
    </source>
</evidence>
<dbReference type="STRING" id="112413.SAMN05421854_101482"/>
<accession>A0A1I5E438</accession>
<dbReference type="Proteomes" id="UP000199137">
    <property type="component" value="Unassembled WGS sequence"/>
</dbReference>
<reference evidence="2 3" key="1">
    <citation type="submission" date="2016-10" db="EMBL/GenBank/DDBJ databases">
        <authorList>
            <person name="de Groot N.N."/>
        </authorList>
    </citation>
    <scope>NUCLEOTIDE SEQUENCE [LARGE SCALE GENOMIC DNA]</scope>
    <source>
        <strain evidence="2 3">DSM 44637</strain>
    </source>
</reference>
<dbReference type="GO" id="GO:0016810">
    <property type="term" value="F:hydrolase activity, acting on carbon-nitrogen (but not peptide) bonds"/>
    <property type="evidence" value="ECO:0007669"/>
    <property type="project" value="InterPro"/>
</dbReference>
<protein>
    <submittedName>
        <fullName evidence="2">Amidohydrolase family protein</fullName>
    </submittedName>
</protein>
<dbReference type="InterPro" id="IPR051781">
    <property type="entry name" value="Metallo-dep_Hydrolase"/>
</dbReference>
<dbReference type="InterPro" id="IPR011059">
    <property type="entry name" value="Metal-dep_hydrolase_composite"/>
</dbReference>
<dbReference type="PANTHER" id="PTHR43135">
    <property type="entry name" value="ALPHA-D-RIBOSE 1-METHYLPHOSPHONATE 5-TRIPHOSPHATE DIPHOSPHATASE"/>
    <property type="match status" value="1"/>
</dbReference>
<sequence>MCGHLALARPLSRSRISRLLRYVSRACSVWPNRLGLALADHVAQRFAWMVQHGITLIPGTDASTPNSNFDNYARALHLYEHLGCDRASVIEMATMASARALGLDRTMGRLSTGYVADGLVVNGDPLADLAALSRVCIVLAQGRAAEIRRPSP</sequence>
<dbReference type="Pfam" id="PF01979">
    <property type="entry name" value="Amidohydro_1"/>
    <property type="match status" value="1"/>
</dbReference>
<dbReference type="Gene3D" id="3.20.20.140">
    <property type="entry name" value="Metal-dependent hydrolases"/>
    <property type="match status" value="1"/>
</dbReference>
<dbReference type="InterPro" id="IPR032466">
    <property type="entry name" value="Metal_Hydrolase"/>
</dbReference>
<name>A0A1I5E438_9PSEU</name>